<keyword evidence="3" id="KW-1185">Reference proteome</keyword>
<organism evidence="2 3">
    <name type="scientific">Pseudaquabacterium rugosum</name>
    <dbReference type="NCBI Taxonomy" id="2984194"/>
    <lineage>
        <taxon>Bacteria</taxon>
        <taxon>Pseudomonadati</taxon>
        <taxon>Pseudomonadota</taxon>
        <taxon>Betaproteobacteria</taxon>
        <taxon>Burkholderiales</taxon>
        <taxon>Sphaerotilaceae</taxon>
        <taxon>Pseudaquabacterium</taxon>
    </lineage>
</organism>
<name>A0ABU9BGC1_9BURK</name>
<dbReference type="EMBL" id="JBBUTF010000026">
    <property type="protein sequence ID" value="MEK8028563.1"/>
    <property type="molecule type" value="Genomic_DNA"/>
</dbReference>
<reference evidence="2 3" key="1">
    <citation type="submission" date="2024-04" db="EMBL/GenBank/DDBJ databases">
        <title>Novel species of the genus Ideonella isolated from streams.</title>
        <authorList>
            <person name="Lu H."/>
        </authorList>
    </citation>
    <scope>NUCLEOTIDE SEQUENCE [LARGE SCALE GENOMIC DNA]</scope>
    <source>
        <strain evidence="2 3">BYS139W</strain>
    </source>
</reference>
<evidence type="ECO:0000256" key="1">
    <source>
        <dbReference type="SAM" id="MobiDB-lite"/>
    </source>
</evidence>
<accession>A0ABU9BGC1</accession>
<evidence type="ECO:0000313" key="2">
    <source>
        <dbReference type="EMBL" id="MEK8028563.1"/>
    </source>
</evidence>
<proteinExistence type="predicted"/>
<comment type="caution">
    <text evidence="2">The sequence shown here is derived from an EMBL/GenBank/DDBJ whole genome shotgun (WGS) entry which is preliminary data.</text>
</comment>
<feature type="region of interest" description="Disordered" evidence="1">
    <location>
        <begin position="24"/>
        <end position="50"/>
    </location>
</feature>
<dbReference type="RefSeq" id="WP_341376348.1">
    <property type="nucleotide sequence ID" value="NZ_JBBUTF010000026.1"/>
</dbReference>
<dbReference type="Proteomes" id="UP001368500">
    <property type="component" value="Unassembled WGS sequence"/>
</dbReference>
<gene>
    <name evidence="2" type="ORF">AACH11_21605</name>
</gene>
<sequence length="297" mass="30716">MATTSTVLGQPALELDGRYAGALRSLQPPGHRVQPAASGAADRGASPGPAVGITPMAAEFDLVDDSPLLAWAQSLLSGKPRTAAGAALQLDAQRKVQRRIAWTDGVPTALRLPTLDATLKQPVTLGLSWQPGSVAYPKAAGEVVTDASSKPARKAPQLGQFRVLSLPFNGAHVQRVALPGINVRGATAGTTVDARQAPSAAAVDLGELRLDIASAGRDAALAWVVQCVTDAPQKASEALTLTVELLDPSLKTALARLVLSGCGLLACDEPLLRSDTATPSVMSLRLSVRQITLQLVN</sequence>
<evidence type="ECO:0000313" key="3">
    <source>
        <dbReference type="Proteomes" id="UP001368500"/>
    </source>
</evidence>
<protein>
    <submittedName>
        <fullName evidence="2">Uncharacterized protein</fullName>
    </submittedName>
</protein>